<dbReference type="PANTHER" id="PTHR25462:SF296">
    <property type="entry name" value="MEIOTIC P26, ISOFORM F"/>
    <property type="match status" value="1"/>
</dbReference>
<dbReference type="OrthoDB" id="5959490at2759"/>
<sequence length="203" mass="23165">MATPSAWTDIEEEFFRCSICLEIYKDPKLLPCLHRYCKECLERIIVGLTDIRCPLCQDETKIPVEGVDGYKTDFHMNGLLQFIHLQKSAGNKEMRECIGCTSHSEVSAYCFKCRDFLCEKCHTIHLTNRTLADHKKKVLALKDFKAHNLKPSDLSTLTEAPRCHQHLDQASVICCVTCGNLPICMVCGTMGQHRDHEVYDVKL</sequence>
<dbReference type="InterPro" id="IPR018957">
    <property type="entry name" value="Znf_C3HC4_RING-type"/>
</dbReference>
<keyword evidence="3" id="KW-0862">Zinc</keyword>
<organism evidence="7 8">
    <name type="scientific">Stichopus japonicus</name>
    <name type="common">Sea cucumber</name>
    <dbReference type="NCBI Taxonomy" id="307972"/>
    <lineage>
        <taxon>Eukaryota</taxon>
        <taxon>Metazoa</taxon>
        <taxon>Echinodermata</taxon>
        <taxon>Eleutherozoa</taxon>
        <taxon>Echinozoa</taxon>
        <taxon>Holothuroidea</taxon>
        <taxon>Aspidochirotacea</taxon>
        <taxon>Aspidochirotida</taxon>
        <taxon>Stichopodidae</taxon>
        <taxon>Apostichopus</taxon>
    </lineage>
</organism>
<dbReference type="PROSITE" id="PS00518">
    <property type="entry name" value="ZF_RING_1"/>
    <property type="match status" value="1"/>
</dbReference>
<name>A0A2G8L516_STIJA</name>
<dbReference type="SUPFAM" id="SSF57850">
    <property type="entry name" value="RING/U-box"/>
    <property type="match status" value="1"/>
</dbReference>
<dbReference type="PROSITE" id="PS50089">
    <property type="entry name" value="ZF_RING_2"/>
    <property type="match status" value="1"/>
</dbReference>
<dbReference type="SMART" id="SM00184">
    <property type="entry name" value="RING"/>
    <property type="match status" value="1"/>
</dbReference>
<keyword evidence="8" id="KW-1185">Reference proteome</keyword>
<dbReference type="Gene3D" id="3.30.160.60">
    <property type="entry name" value="Classic Zinc Finger"/>
    <property type="match status" value="1"/>
</dbReference>
<keyword evidence="1" id="KW-0479">Metal-binding</keyword>
<keyword evidence="2 4" id="KW-0863">Zinc-finger</keyword>
<dbReference type="SMART" id="SM00336">
    <property type="entry name" value="BBOX"/>
    <property type="match status" value="2"/>
</dbReference>
<dbReference type="InterPro" id="IPR013083">
    <property type="entry name" value="Znf_RING/FYVE/PHD"/>
</dbReference>
<evidence type="ECO:0000256" key="4">
    <source>
        <dbReference type="PROSITE-ProRule" id="PRU00024"/>
    </source>
</evidence>
<dbReference type="EMBL" id="MRZV01000219">
    <property type="protein sequence ID" value="PIK55342.1"/>
    <property type="molecule type" value="Genomic_DNA"/>
</dbReference>
<evidence type="ECO:0000256" key="1">
    <source>
        <dbReference type="ARBA" id="ARBA00022723"/>
    </source>
</evidence>
<dbReference type="Proteomes" id="UP000230750">
    <property type="component" value="Unassembled WGS sequence"/>
</dbReference>
<reference evidence="7 8" key="1">
    <citation type="journal article" date="2017" name="PLoS Biol.">
        <title>The sea cucumber genome provides insights into morphological evolution and visceral regeneration.</title>
        <authorList>
            <person name="Zhang X."/>
            <person name="Sun L."/>
            <person name="Yuan J."/>
            <person name="Sun Y."/>
            <person name="Gao Y."/>
            <person name="Zhang L."/>
            <person name="Li S."/>
            <person name="Dai H."/>
            <person name="Hamel J.F."/>
            <person name="Liu C."/>
            <person name="Yu Y."/>
            <person name="Liu S."/>
            <person name="Lin W."/>
            <person name="Guo K."/>
            <person name="Jin S."/>
            <person name="Xu P."/>
            <person name="Storey K.B."/>
            <person name="Huan P."/>
            <person name="Zhang T."/>
            <person name="Zhou Y."/>
            <person name="Zhang J."/>
            <person name="Lin C."/>
            <person name="Li X."/>
            <person name="Xing L."/>
            <person name="Huo D."/>
            <person name="Sun M."/>
            <person name="Wang L."/>
            <person name="Mercier A."/>
            <person name="Li F."/>
            <person name="Yang H."/>
            <person name="Xiang J."/>
        </authorList>
    </citation>
    <scope>NUCLEOTIDE SEQUENCE [LARGE SCALE GENOMIC DNA]</scope>
    <source>
        <strain evidence="7">Shaxun</strain>
        <tissue evidence="7">Muscle</tissue>
    </source>
</reference>
<feature type="domain" description="RING-type" evidence="5">
    <location>
        <begin position="17"/>
        <end position="57"/>
    </location>
</feature>
<feature type="domain" description="B box-type" evidence="6">
    <location>
        <begin position="92"/>
        <end position="139"/>
    </location>
</feature>
<protein>
    <submittedName>
        <fullName evidence="7">Uncharacterized protein</fullName>
    </submittedName>
</protein>
<evidence type="ECO:0000313" key="7">
    <source>
        <dbReference type="EMBL" id="PIK55342.1"/>
    </source>
</evidence>
<dbReference type="AlphaFoldDB" id="A0A2G8L516"/>
<dbReference type="PROSITE" id="PS50119">
    <property type="entry name" value="ZF_BBOX"/>
    <property type="match status" value="1"/>
</dbReference>
<dbReference type="InterPro" id="IPR017907">
    <property type="entry name" value="Znf_RING_CS"/>
</dbReference>
<dbReference type="GO" id="GO:0008270">
    <property type="term" value="F:zinc ion binding"/>
    <property type="evidence" value="ECO:0007669"/>
    <property type="project" value="UniProtKB-KW"/>
</dbReference>
<dbReference type="InterPro" id="IPR000315">
    <property type="entry name" value="Znf_B-box"/>
</dbReference>
<accession>A0A2G8L516</accession>
<evidence type="ECO:0000259" key="5">
    <source>
        <dbReference type="PROSITE" id="PS50089"/>
    </source>
</evidence>
<evidence type="ECO:0000256" key="3">
    <source>
        <dbReference type="ARBA" id="ARBA00022833"/>
    </source>
</evidence>
<gene>
    <name evidence="7" type="ORF">BSL78_07766</name>
</gene>
<dbReference type="Pfam" id="PF00097">
    <property type="entry name" value="zf-C3HC4"/>
    <property type="match status" value="1"/>
</dbReference>
<proteinExistence type="predicted"/>
<comment type="caution">
    <text evidence="7">The sequence shown here is derived from an EMBL/GenBank/DDBJ whole genome shotgun (WGS) entry which is preliminary data.</text>
</comment>
<dbReference type="STRING" id="307972.A0A2G8L516"/>
<dbReference type="InterPro" id="IPR001841">
    <property type="entry name" value="Znf_RING"/>
</dbReference>
<evidence type="ECO:0000256" key="2">
    <source>
        <dbReference type="ARBA" id="ARBA00022771"/>
    </source>
</evidence>
<dbReference type="InterPro" id="IPR047153">
    <property type="entry name" value="TRIM45/56/19-like"/>
</dbReference>
<dbReference type="PANTHER" id="PTHR25462">
    <property type="entry name" value="BONUS, ISOFORM C-RELATED"/>
    <property type="match status" value="1"/>
</dbReference>
<evidence type="ECO:0000259" key="6">
    <source>
        <dbReference type="PROSITE" id="PS50119"/>
    </source>
</evidence>
<dbReference type="Gene3D" id="3.30.40.10">
    <property type="entry name" value="Zinc/RING finger domain, C3HC4 (zinc finger)"/>
    <property type="match status" value="1"/>
</dbReference>
<dbReference type="SUPFAM" id="SSF57845">
    <property type="entry name" value="B-box zinc-binding domain"/>
    <property type="match status" value="1"/>
</dbReference>
<evidence type="ECO:0000313" key="8">
    <source>
        <dbReference type="Proteomes" id="UP000230750"/>
    </source>
</evidence>